<sequence length="76" mass="8385">GFDQVWENVFDLTPTPDWDRYAAGLRLERLVIPTLDPTSIPALANDGRSISCLTSAAEQAFNLMSNNYFQAPAVVI</sequence>
<evidence type="ECO:0000313" key="1">
    <source>
        <dbReference type="EMBL" id="CAG7696911.1"/>
    </source>
</evidence>
<name>A0A8J2JAY8_9HEXA</name>
<dbReference type="AlphaFoldDB" id="A0A8J2JAY8"/>
<evidence type="ECO:0000313" key="2">
    <source>
        <dbReference type="Proteomes" id="UP000708208"/>
    </source>
</evidence>
<dbReference type="Proteomes" id="UP000708208">
    <property type="component" value="Unassembled WGS sequence"/>
</dbReference>
<reference evidence="1" key="1">
    <citation type="submission" date="2021-06" db="EMBL/GenBank/DDBJ databases">
        <authorList>
            <person name="Hodson N. C."/>
            <person name="Mongue J. A."/>
            <person name="Jaron S. K."/>
        </authorList>
    </citation>
    <scope>NUCLEOTIDE SEQUENCE</scope>
</reference>
<organism evidence="1 2">
    <name type="scientific">Allacma fusca</name>
    <dbReference type="NCBI Taxonomy" id="39272"/>
    <lineage>
        <taxon>Eukaryota</taxon>
        <taxon>Metazoa</taxon>
        <taxon>Ecdysozoa</taxon>
        <taxon>Arthropoda</taxon>
        <taxon>Hexapoda</taxon>
        <taxon>Collembola</taxon>
        <taxon>Symphypleona</taxon>
        <taxon>Sminthuridae</taxon>
        <taxon>Allacma</taxon>
    </lineage>
</organism>
<proteinExistence type="predicted"/>
<feature type="non-terminal residue" evidence="1">
    <location>
        <position position="1"/>
    </location>
</feature>
<feature type="non-terminal residue" evidence="1">
    <location>
        <position position="76"/>
    </location>
</feature>
<comment type="caution">
    <text evidence="1">The sequence shown here is derived from an EMBL/GenBank/DDBJ whole genome shotgun (WGS) entry which is preliminary data.</text>
</comment>
<gene>
    <name evidence="1" type="ORF">AFUS01_LOCUS3973</name>
</gene>
<keyword evidence="2" id="KW-1185">Reference proteome</keyword>
<dbReference type="EMBL" id="CAJVCH010024530">
    <property type="protein sequence ID" value="CAG7696911.1"/>
    <property type="molecule type" value="Genomic_DNA"/>
</dbReference>
<accession>A0A8J2JAY8</accession>
<protein>
    <submittedName>
        <fullName evidence="1">Uncharacterized protein</fullName>
    </submittedName>
</protein>